<name>A0ABM1BLY5_LIMPO</name>
<dbReference type="RefSeq" id="XP_013784663.1">
    <property type="nucleotide sequence ID" value="XM_013929209.2"/>
</dbReference>
<feature type="transmembrane region" description="Helical" evidence="5">
    <location>
        <begin position="943"/>
        <end position="965"/>
    </location>
</feature>
<sequence length="1003" mass="111440">MLFTLLLLLCCFSCSSSRSCPPDLKTLNIICKCKNNIPVVINCSGSEKDNSTSTITDITDFLKSVTKGQIKTLVIDITGLEAIPSRMFENYIIILLTITTQNISTLPSDVFFGVSKVLESLSLRNNMFVHVPSSSLKVLFNLRELDLSNNLIVSLEAQDFAGMPLLELLYLNSNMIHSIAARTFQYLNDLKELYLDHNNITVLYKDNFIGLQNLKHLYLDMNKLISLSTDVFINLQDLADVYLDENLIYSLANMTAESSSIRMISMQNNNLKGQLNENTFSGMPNLREIYLTDNDLEEITTNALSKLVQLQILVLINNRIKTISNNAFTHLWNLITLDLGNNQIQSLPITAFYNLTSLSSLLINNNQLEKLTCEHTVDLLNLEIINLNDNRLSNVEAGAFTQSYNIVTISLKGNPFICDCALNEFVLLLKTIPEITDAGECAVPSPLLGKNLIEIDFDSMNCGNTSITCQSPTLQPSVVTHSITSWRTTASLQTTLKIILLSTDFEVKNKELPLTWMVLGSAHIASYRCMLTYKNVGGMSFEQKLPLTCPSLDNSGSQSVTLLDMHEDVEYEVCFIILDKTSTVVKNCTNLIPRLEITTVFPSSSMNTTQSVGITINTATYVGTNHFSEINTATSTFVDTSKSSGITSETSAFMDTTESSRVSIHTSTNVNTIHSPETTTETSNFVDTTVLPVVTTKINNLIDTTESFVVFTDNSTYTNMTQLPKVATEAKTPRVFNNTSIYIHATQPPVDPSETNFYDNITQTPDFNTKTQYVDTTRASLVSDESTSQAPIVNTATEGIIINTLEHDTTSITSSPSSSTTTPVKQHNTTDGERAQGFNYGLSTALQDTKFNSLLISWNLYQYESPDLCSLQLMVLMNSEVVLERKGMNCTVGSFSIKKLKPGELYTICLVIDHAIWGEYRNCTMFLMSNSIDDSGGILPRSLLIGLIVLIIMIIILIIIVIVVCKKRKKSRHTDKEKEKVSKQIKLKKRSGTYSVNDTSIKM</sequence>
<evidence type="ECO:0000256" key="2">
    <source>
        <dbReference type="ARBA" id="ARBA00022729"/>
    </source>
</evidence>
<feature type="compositionally biased region" description="Low complexity" evidence="4">
    <location>
        <begin position="810"/>
        <end position="823"/>
    </location>
</feature>
<dbReference type="SMART" id="SM00369">
    <property type="entry name" value="LRR_TYP"/>
    <property type="match status" value="9"/>
</dbReference>
<gene>
    <name evidence="9" type="primary">LOC106468768</name>
</gene>
<feature type="chain" id="PRO_5047197659" evidence="6">
    <location>
        <begin position="18"/>
        <end position="1003"/>
    </location>
</feature>
<dbReference type="InterPro" id="IPR032675">
    <property type="entry name" value="LRR_dom_sf"/>
</dbReference>
<evidence type="ECO:0000256" key="4">
    <source>
        <dbReference type="SAM" id="MobiDB-lite"/>
    </source>
</evidence>
<dbReference type="SMART" id="SM00082">
    <property type="entry name" value="LRRCT"/>
    <property type="match status" value="1"/>
</dbReference>
<evidence type="ECO:0000256" key="3">
    <source>
        <dbReference type="ARBA" id="ARBA00022737"/>
    </source>
</evidence>
<reference evidence="9" key="1">
    <citation type="submission" date="2025-08" db="UniProtKB">
        <authorList>
            <consortium name="RefSeq"/>
        </authorList>
    </citation>
    <scope>IDENTIFICATION</scope>
    <source>
        <tissue evidence="9">Muscle</tissue>
    </source>
</reference>
<evidence type="ECO:0000313" key="8">
    <source>
        <dbReference type="Proteomes" id="UP000694941"/>
    </source>
</evidence>
<dbReference type="GeneID" id="106468768"/>
<dbReference type="PANTHER" id="PTHR45712">
    <property type="entry name" value="AGAP008170-PA"/>
    <property type="match status" value="1"/>
</dbReference>
<dbReference type="Pfam" id="PF00560">
    <property type="entry name" value="LRR_1"/>
    <property type="match status" value="1"/>
</dbReference>
<dbReference type="PROSITE" id="PS51450">
    <property type="entry name" value="LRR"/>
    <property type="match status" value="3"/>
</dbReference>
<dbReference type="PANTHER" id="PTHR45712:SF22">
    <property type="entry name" value="INSULIN-LIKE GROWTH FACTOR-BINDING PROTEIN COMPLEX ACID LABILE SUBUNIT"/>
    <property type="match status" value="1"/>
</dbReference>
<evidence type="ECO:0000256" key="6">
    <source>
        <dbReference type="SAM" id="SignalP"/>
    </source>
</evidence>
<keyword evidence="1" id="KW-0433">Leucine-rich repeat</keyword>
<protein>
    <submittedName>
        <fullName evidence="9">Uncharacterized protein LOC106468768</fullName>
    </submittedName>
</protein>
<feature type="domain" description="LRRCT" evidence="7">
    <location>
        <begin position="414"/>
        <end position="463"/>
    </location>
</feature>
<dbReference type="SMART" id="SM00365">
    <property type="entry name" value="LRR_SD22"/>
    <property type="match status" value="6"/>
</dbReference>
<dbReference type="SUPFAM" id="SSF52058">
    <property type="entry name" value="L domain-like"/>
    <property type="match status" value="1"/>
</dbReference>
<feature type="signal peptide" evidence="6">
    <location>
        <begin position="1"/>
        <end position="17"/>
    </location>
</feature>
<keyword evidence="3" id="KW-0677">Repeat</keyword>
<proteinExistence type="predicted"/>
<evidence type="ECO:0000256" key="5">
    <source>
        <dbReference type="SAM" id="Phobius"/>
    </source>
</evidence>
<evidence type="ECO:0000256" key="1">
    <source>
        <dbReference type="ARBA" id="ARBA00022614"/>
    </source>
</evidence>
<evidence type="ECO:0000259" key="7">
    <source>
        <dbReference type="SMART" id="SM00082"/>
    </source>
</evidence>
<dbReference type="Pfam" id="PF13855">
    <property type="entry name" value="LRR_8"/>
    <property type="match status" value="2"/>
</dbReference>
<keyword evidence="5" id="KW-0812">Transmembrane</keyword>
<organism evidence="8 9">
    <name type="scientific">Limulus polyphemus</name>
    <name type="common">Atlantic horseshoe crab</name>
    <dbReference type="NCBI Taxonomy" id="6850"/>
    <lineage>
        <taxon>Eukaryota</taxon>
        <taxon>Metazoa</taxon>
        <taxon>Ecdysozoa</taxon>
        <taxon>Arthropoda</taxon>
        <taxon>Chelicerata</taxon>
        <taxon>Merostomata</taxon>
        <taxon>Xiphosura</taxon>
        <taxon>Limulidae</taxon>
        <taxon>Limulus</taxon>
    </lineage>
</organism>
<dbReference type="InterPro" id="IPR050333">
    <property type="entry name" value="SLRP"/>
</dbReference>
<keyword evidence="5" id="KW-1133">Transmembrane helix</keyword>
<dbReference type="InterPro" id="IPR003591">
    <property type="entry name" value="Leu-rich_rpt_typical-subtyp"/>
</dbReference>
<dbReference type="InterPro" id="IPR000483">
    <property type="entry name" value="Cys-rich_flank_reg_C"/>
</dbReference>
<dbReference type="InterPro" id="IPR001611">
    <property type="entry name" value="Leu-rich_rpt"/>
</dbReference>
<dbReference type="Proteomes" id="UP000694941">
    <property type="component" value="Unplaced"/>
</dbReference>
<accession>A0ABM1BLY5</accession>
<keyword evidence="5" id="KW-0472">Membrane</keyword>
<feature type="region of interest" description="Disordered" evidence="4">
    <location>
        <begin position="810"/>
        <end position="833"/>
    </location>
</feature>
<dbReference type="Gene3D" id="3.80.10.10">
    <property type="entry name" value="Ribonuclease Inhibitor"/>
    <property type="match status" value="3"/>
</dbReference>
<evidence type="ECO:0000313" key="9">
    <source>
        <dbReference type="RefSeq" id="XP_013784663.1"/>
    </source>
</evidence>
<keyword evidence="8" id="KW-1185">Reference proteome</keyword>
<keyword evidence="2 6" id="KW-0732">Signal</keyword>